<feature type="active site" description="Nucleophile" evidence="6">
    <location>
        <position position="135"/>
    </location>
</feature>
<organism evidence="9 10">
    <name type="scientific">Sinomicrobium oceani</name>
    <dbReference type="NCBI Taxonomy" id="1150368"/>
    <lineage>
        <taxon>Bacteria</taxon>
        <taxon>Pseudomonadati</taxon>
        <taxon>Bacteroidota</taxon>
        <taxon>Flavobacteriia</taxon>
        <taxon>Flavobacteriales</taxon>
        <taxon>Flavobacteriaceae</taxon>
        <taxon>Sinomicrobium</taxon>
    </lineage>
</organism>
<dbReference type="STRING" id="1150368.SAMN02927921_02912"/>
<dbReference type="PROSITE" id="PS51257">
    <property type="entry name" value="PROKAR_LIPOPROTEIN"/>
    <property type="match status" value="1"/>
</dbReference>
<evidence type="ECO:0000256" key="1">
    <source>
        <dbReference type="ARBA" id="ARBA00010233"/>
    </source>
</evidence>
<evidence type="ECO:0000256" key="2">
    <source>
        <dbReference type="ARBA" id="ARBA00022645"/>
    </source>
</evidence>
<evidence type="ECO:0000313" key="9">
    <source>
        <dbReference type="EMBL" id="SFW64110.1"/>
    </source>
</evidence>
<feature type="domain" description="LD-carboxypeptidase N-terminal" evidence="7">
    <location>
        <begin position="39"/>
        <end position="154"/>
    </location>
</feature>
<evidence type="ECO:0000256" key="5">
    <source>
        <dbReference type="ARBA" id="ARBA00022825"/>
    </source>
</evidence>
<dbReference type="PIRSF" id="PIRSF028757">
    <property type="entry name" value="LD-carboxypeptidase"/>
    <property type="match status" value="1"/>
</dbReference>
<dbReference type="PANTHER" id="PTHR30237:SF2">
    <property type="entry name" value="MUREIN TETRAPEPTIDE CARBOXYPEPTIDASE"/>
    <property type="match status" value="1"/>
</dbReference>
<feature type="active site" description="Charge relay system" evidence="6">
    <location>
        <position position="228"/>
    </location>
</feature>
<dbReference type="RefSeq" id="WP_072318117.1">
    <property type="nucleotide sequence ID" value="NZ_FPJE01000016.1"/>
</dbReference>
<feature type="domain" description="LD-carboxypeptidase C-terminal" evidence="8">
    <location>
        <begin position="197"/>
        <end position="312"/>
    </location>
</feature>
<dbReference type="Gene3D" id="3.40.50.10740">
    <property type="entry name" value="Class I glutamine amidotransferase-like"/>
    <property type="match status" value="1"/>
</dbReference>
<dbReference type="Pfam" id="PF02016">
    <property type="entry name" value="Peptidase_S66"/>
    <property type="match status" value="1"/>
</dbReference>
<evidence type="ECO:0000259" key="8">
    <source>
        <dbReference type="Pfam" id="PF17676"/>
    </source>
</evidence>
<accession>A0A1K1QXR6</accession>
<dbReference type="InterPro" id="IPR029062">
    <property type="entry name" value="Class_I_gatase-like"/>
</dbReference>
<dbReference type="InterPro" id="IPR003507">
    <property type="entry name" value="S66_fam"/>
</dbReference>
<evidence type="ECO:0000313" key="10">
    <source>
        <dbReference type="Proteomes" id="UP000182248"/>
    </source>
</evidence>
<keyword evidence="10" id="KW-1185">Reference proteome</keyword>
<dbReference type="InterPro" id="IPR040921">
    <property type="entry name" value="Peptidase_S66C"/>
</dbReference>
<keyword evidence="2 9" id="KW-0121">Carboxypeptidase</keyword>
<dbReference type="Gene3D" id="3.50.30.60">
    <property type="entry name" value="LD-carboxypeptidase A C-terminal domain-like"/>
    <property type="match status" value="1"/>
</dbReference>
<dbReference type="GO" id="GO:0004180">
    <property type="term" value="F:carboxypeptidase activity"/>
    <property type="evidence" value="ECO:0007669"/>
    <property type="project" value="UniProtKB-KW"/>
</dbReference>
<dbReference type="InterPro" id="IPR040449">
    <property type="entry name" value="Peptidase_S66_N"/>
</dbReference>
<evidence type="ECO:0000259" key="7">
    <source>
        <dbReference type="Pfam" id="PF02016"/>
    </source>
</evidence>
<dbReference type="Proteomes" id="UP000182248">
    <property type="component" value="Unassembled WGS sequence"/>
</dbReference>
<keyword evidence="5" id="KW-0720">Serine protease</keyword>
<dbReference type="InterPro" id="IPR027461">
    <property type="entry name" value="Carboxypeptidase_A_C_sf"/>
</dbReference>
<feature type="active site" description="Charge relay system" evidence="6">
    <location>
        <position position="298"/>
    </location>
</feature>
<proteinExistence type="inferred from homology"/>
<dbReference type="GO" id="GO:0008236">
    <property type="term" value="F:serine-type peptidase activity"/>
    <property type="evidence" value="ECO:0007669"/>
    <property type="project" value="UniProtKB-KW"/>
</dbReference>
<comment type="similarity">
    <text evidence="1">Belongs to the peptidase S66 family.</text>
</comment>
<dbReference type="PANTHER" id="PTHR30237">
    <property type="entry name" value="MURAMOYLTETRAPEPTIDE CARBOXYPEPTIDASE"/>
    <property type="match status" value="1"/>
</dbReference>
<sequence length="329" mass="36829">MSRYTPHFLYALLFACTTFGLYAQTPMLYPPHLKKGDTVAIVATARSFQPEDLQPAIDTLRTWGLHVVLGKTIGPEYHQLAGTDEARARDLQQMLDDPAIKAIWAARGGYGTVRIIDMLDFTRFRKTPKWIVGYSDVTVLHSHIHTLGIATLHATMPINVKKNSEASMQSLKKALFGKKLKYTHIPPRAQNRTGVAEGQLVGGNLSILYSLLGSPSAIKTEGKILFIEDLDEYLYHIDRMMMNLKRNGYFDNIRGLIVGGMTKMHDNSIPWGKDAVGIVRDIAKAYNFPVCFDFPAGHIQDNRALILGKDAVLKVTEDEVSLEFINRKN</sequence>
<dbReference type="CDD" id="cd07025">
    <property type="entry name" value="Peptidase_S66"/>
    <property type="match status" value="1"/>
</dbReference>
<keyword evidence="4" id="KW-0378">Hydrolase</keyword>
<gene>
    <name evidence="9" type="ORF">SAMN02927921_02912</name>
</gene>
<evidence type="ECO:0000256" key="4">
    <source>
        <dbReference type="ARBA" id="ARBA00022801"/>
    </source>
</evidence>
<keyword evidence="3" id="KW-0645">Protease</keyword>
<dbReference type="InterPro" id="IPR027478">
    <property type="entry name" value="LdcA_N"/>
</dbReference>
<dbReference type="AlphaFoldDB" id="A0A1K1QXR6"/>
<reference evidence="9 10" key="1">
    <citation type="submission" date="2016-11" db="EMBL/GenBank/DDBJ databases">
        <authorList>
            <person name="Jaros S."/>
            <person name="Januszkiewicz K."/>
            <person name="Wedrychowicz H."/>
        </authorList>
    </citation>
    <scope>NUCLEOTIDE SEQUENCE [LARGE SCALE GENOMIC DNA]</scope>
    <source>
        <strain evidence="9 10">CGMCC 1.12145</strain>
    </source>
</reference>
<dbReference type="Pfam" id="PF17676">
    <property type="entry name" value="Peptidase_S66C"/>
    <property type="match status" value="1"/>
</dbReference>
<evidence type="ECO:0000256" key="3">
    <source>
        <dbReference type="ARBA" id="ARBA00022670"/>
    </source>
</evidence>
<name>A0A1K1QXR6_9FLAO</name>
<dbReference type="SUPFAM" id="SSF141986">
    <property type="entry name" value="LD-carboxypeptidase A C-terminal domain-like"/>
    <property type="match status" value="1"/>
</dbReference>
<protein>
    <submittedName>
        <fullName evidence="9">Muramoyltetrapeptide carboxypeptidase</fullName>
    </submittedName>
</protein>
<dbReference type="SUPFAM" id="SSF52317">
    <property type="entry name" value="Class I glutamine amidotransferase-like"/>
    <property type="match status" value="1"/>
</dbReference>
<dbReference type="EMBL" id="FPJE01000016">
    <property type="protein sequence ID" value="SFW64110.1"/>
    <property type="molecule type" value="Genomic_DNA"/>
</dbReference>
<dbReference type="GO" id="GO:0006508">
    <property type="term" value="P:proteolysis"/>
    <property type="evidence" value="ECO:0007669"/>
    <property type="project" value="UniProtKB-KW"/>
</dbReference>
<evidence type="ECO:0000256" key="6">
    <source>
        <dbReference type="PIRSR" id="PIRSR028757-1"/>
    </source>
</evidence>